<dbReference type="PROSITE" id="PS50005">
    <property type="entry name" value="TPR"/>
    <property type="match status" value="5"/>
</dbReference>
<feature type="repeat" description="TPR" evidence="3">
    <location>
        <begin position="428"/>
        <end position="461"/>
    </location>
</feature>
<dbReference type="InterPro" id="IPR011990">
    <property type="entry name" value="TPR-like_helical_dom_sf"/>
</dbReference>
<reference evidence="5 6" key="1">
    <citation type="submission" date="2022-05" db="EMBL/GenBank/DDBJ databases">
        <authorList>
            <consortium name="Genoscope - CEA"/>
            <person name="William W."/>
        </authorList>
    </citation>
    <scope>NUCLEOTIDE SEQUENCE [LARGE SCALE GENOMIC DNA]</scope>
</reference>
<gene>
    <name evidence="5" type="ORF">PMEA_00012950</name>
</gene>
<evidence type="ECO:0000256" key="3">
    <source>
        <dbReference type="PROSITE-ProRule" id="PRU00339"/>
    </source>
</evidence>
<feature type="repeat" description="TPR" evidence="3">
    <location>
        <begin position="386"/>
        <end position="419"/>
    </location>
</feature>
<evidence type="ECO:0000313" key="5">
    <source>
        <dbReference type="EMBL" id="CAH3169796.1"/>
    </source>
</evidence>
<feature type="coiled-coil region" evidence="4">
    <location>
        <begin position="32"/>
        <end position="80"/>
    </location>
</feature>
<keyword evidence="4" id="KW-0175">Coiled coil</keyword>
<dbReference type="SUPFAM" id="SSF52540">
    <property type="entry name" value="P-loop containing nucleoside triphosphate hydrolases"/>
    <property type="match status" value="1"/>
</dbReference>
<dbReference type="EMBL" id="CALNXJ010000221">
    <property type="protein sequence ID" value="CAH3169796.1"/>
    <property type="molecule type" value="Genomic_DNA"/>
</dbReference>
<dbReference type="SMART" id="SM00028">
    <property type="entry name" value="TPR"/>
    <property type="match status" value="6"/>
</dbReference>
<dbReference type="PANTHER" id="PTHR45641:SF19">
    <property type="entry name" value="NEPHROCYSTIN-3"/>
    <property type="match status" value="1"/>
</dbReference>
<dbReference type="Pfam" id="PF13424">
    <property type="entry name" value="TPR_12"/>
    <property type="match status" value="2"/>
</dbReference>
<dbReference type="Gene3D" id="1.25.40.10">
    <property type="entry name" value="Tetratricopeptide repeat domain"/>
    <property type="match status" value="2"/>
</dbReference>
<feature type="repeat" description="TPR" evidence="3">
    <location>
        <begin position="470"/>
        <end position="503"/>
    </location>
</feature>
<keyword evidence="2 3" id="KW-0802">TPR repeat</keyword>
<evidence type="ECO:0000256" key="1">
    <source>
        <dbReference type="ARBA" id="ARBA00022737"/>
    </source>
</evidence>
<sequence length="583" mass="65489">MPRGHLSNGDFQTVITKVKTAFHALGLPSLEINEVQNQTNFLTEELNEVLRKVDDLKQEVKDKEEELQVKEEQRLALEEQLNFDVSPFCILPPKPSHDIASRECEVGEVLQNLQTLKDANDGLSILYLSGNPGSGKSQLARLAARRFYDEVEKIPSAASFVMTLNAENSEALLKSYVLFAQHCNCPGYEITNTYRSKDLNTDEKISYFKTLISTKIEHYASWLLPILQDIIIEYVKTTDDEFEDEDMIRTRMSRCSLLLIEEESTGVYIRVHGVVLDVIKSATKGFAKDQSHKVVYGAVMSFSKFEELESIVVGTRIVPHLTTLSLKIEDMSLGKGTPEASNRAFSYNILGTLHKALGDTDEAKDCYKRALEIQMKQLGPEHVHVATSYNNLGNLHSDLGDTDEAKDCYKRALEIQMKQLGPEHVHVATSYNNLGSLHSHLGDTDEAKDCYKRALEIQMKQLGPEHVHVATSNNNLGSLHSHLGDTDEAKDCYKRALEIHLMLIPEHVHVASSYNNLGNLHKALGDTDEAKDCYKRALEIRLKKLGPEHVDVASSYNNLGNLQRALGDTDEARDCYKRALVIY</sequence>
<evidence type="ECO:0000313" key="6">
    <source>
        <dbReference type="Proteomes" id="UP001159428"/>
    </source>
</evidence>
<dbReference type="PANTHER" id="PTHR45641">
    <property type="entry name" value="TETRATRICOPEPTIDE REPEAT PROTEIN (AFU_ORTHOLOGUE AFUA_6G03870)"/>
    <property type="match status" value="1"/>
</dbReference>
<dbReference type="Proteomes" id="UP001159428">
    <property type="component" value="Unassembled WGS sequence"/>
</dbReference>
<dbReference type="InterPro" id="IPR019734">
    <property type="entry name" value="TPR_rpt"/>
</dbReference>
<dbReference type="PROSITE" id="PS50293">
    <property type="entry name" value="TPR_REGION"/>
    <property type="match status" value="4"/>
</dbReference>
<evidence type="ECO:0008006" key="7">
    <source>
        <dbReference type="Google" id="ProtNLM"/>
    </source>
</evidence>
<organism evidence="5 6">
    <name type="scientific">Pocillopora meandrina</name>
    <dbReference type="NCBI Taxonomy" id="46732"/>
    <lineage>
        <taxon>Eukaryota</taxon>
        <taxon>Metazoa</taxon>
        <taxon>Cnidaria</taxon>
        <taxon>Anthozoa</taxon>
        <taxon>Hexacorallia</taxon>
        <taxon>Scleractinia</taxon>
        <taxon>Astrocoeniina</taxon>
        <taxon>Pocilloporidae</taxon>
        <taxon>Pocillopora</taxon>
    </lineage>
</organism>
<evidence type="ECO:0000256" key="4">
    <source>
        <dbReference type="SAM" id="Coils"/>
    </source>
</evidence>
<protein>
    <recommendedName>
        <fullName evidence="7">Kinesin light chain</fullName>
    </recommendedName>
</protein>
<dbReference type="SUPFAM" id="SSF48452">
    <property type="entry name" value="TPR-like"/>
    <property type="match status" value="1"/>
</dbReference>
<proteinExistence type="predicted"/>
<keyword evidence="6" id="KW-1185">Reference proteome</keyword>
<dbReference type="AlphaFoldDB" id="A0AAU9Y641"/>
<feature type="repeat" description="TPR" evidence="3">
    <location>
        <begin position="511"/>
        <end position="544"/>
    </location>
</feature>
<evidence type="ECO:0000256" key="2">
    <source>
        <dbReference type="ARBA" id="ARBA00022803"/>
    </source>
</evidence>
<comment type="caution">
    <text evidence="5">The sequence shown here is derived from an EMBL/GenBank/DDBJ whole genome shotgun (WGS) entry which is preliminary data.</text>
</comment>
<name>A0AAU9Y641_9CNID</name>
<accession>A0AAU9Y641</accession>
<dbReference type="InterPro" id="IPR027417">
    <property type="entry name" value="P-loop_NTPase"/>
</dbReference>
<feature type="repeat" description="TPR" evidence="3">
    <location>
        <begin position="344"/>
        <end position="377"/>
    </location>
</feature>
<keyword evidence="1" id="KW-0677">Repeat</keyword>
<feature type="non-terminal residue" evidence="5">
    <location>
        <position position="583"/>
    </location>
</feature>
<dbReference type="Gene3D" id="3.40.50.300">
    <property type="entry name" value="P-loop containing nucleotide triphosphate hydrolases"/>
    <property type="match status" value="1"/>
</dbReference>
<dbReference type="Pfam" id="PF13181">
    <property type="entry name" value="TPR_8"/>
    <property type="match status" value="2"/>
</dbReference>